<dbReference type="InterPro" id="IPR003171">
    <property type="entry name" value="Mehydrof_redctse-like"/>
</dbReference>
<dbReference type="InterPro" id="IPR004620">
    <property type="entry name" value="MTHF_reductase_bac"/>
</dbReference>
<comment type="pathway">
    <text evidence="10">Amino-acid biosynthesis; L-methionine biosynthesis via de novo pathway.</text>
</comment>
<dbReference type="GO" id="GO:0035999">
    <property type="term" value="P:tetrahydrofolate interconversion"/>
    <property type="evidence" value="ECO:0007669"/>
    <property type="project" value="UniProtKB-UniPathway"/>
</dbReference>
<dbReference type="Gene3D" id="3.20.20.220">
    <property type="match status" value="1"/>
</dbReference>
<keyword evidence="9" id="KW-0486">Methionine biosynthesis</keyword>
<dbReference type="OrthoDB" id="9812555at2"/>
<evidence type="ECO:0000256" key="6">
    <source>
        <dbReference type="ARBA" id="ARBA00022827"/>
    </source>
</evidence>
<dbReference type="SUPFAM" id="SSF51730">
    <property type="entry name" value="FAD-linked oxidoreductase"/>
    <property type="match status" value="1"/>
</dbReference>
<accession>A0A0G3EKA6</accession>
<dbReference type="NCBIfam" id="TIGR00676">
    <property type="entry name" value="fadh2"/>
    <property type="match status" value="1"/>
</dbReference>
<keyword evidence="5 12" id="KW-0285">Flavoprotein</keyword>
<evidence type="ECO:0000313" key="13">
    <source>
        <dbReference type="EMBL" id="AKJ65250.1"/>
    </source>
</evidence>
<dbReference type="PANTHER" id="PTHR45754:SF3">
    <property type="entry name" value="METHYLENETETRAHYDROFOLATE REDUCTASE (NADPH)"/>
    <property type="match status" value="1"/>
</dbReference>
<keyword evidence="6 12" id="KW-0274">FAD</keyword>
<dbReference type="AlphaFoldDB" id="A0A0G3EKA6"/>
<dbReference type="STRING" id="1307763.L21SP4_02016"/>
<dbReference type="InterPro" id="IPR029041">
    <property type="entry name" value="FAD-linked_oxidoreductase-like"/>
</dbReference>
<dbReference type="UniPathway" id="UPA00193"/>
<reference evidence="14" key="1">
    <citation type="submission" date="2015-02" db="EMBL/GenBank/DDBJ databases">
        <title>Description and complete genome sequence of the first cultured representative of the subdivision 5 of the Verrucomicrobia phylum.</title>
        <authorList>
            <person name="Spring S."/>
            <person name="Bunk B."/>
            <person name="Sproer C."/>
            <person name="Klenk H.-P."/>
        </authorList>
    </citation>
    <scope>NUCLEOTIDE SEQUENCE [LARGE SCALE GENOMIC DNA]</scope>
    <source>
        <strain evidence="14">L21-Fru-AB</strain>
    </source>
</reference>
<dbReference type="PATRIC" id="fig|1609981.3.peg.2097"/>
<keyword evidence="8" id="KW-0520">NAD</keyword>
<evidence type="ECO:0000256" key="4">
    <source>
        <dbReference type="ARBA" id="ARBA00022605"/>
    </source>
</evidence>
<dbReference type="EMBL" id="CP010904">
    <property type="protein sequence ID" value="AKJ65250.1"/>
    <property type="molecule type" value="Genomic_DNA"/>
</dbReference>
<proteinExistence type="inferred from homology"/>
<evidence type="ECO:0000313" key="14">
    <source>
        <dbReference type="Proteomes" id="UP000035268"/>
    </source>
</evidence>
<evidence type="ECO:0000256" key="11">
    <source>
        <dbReference type="ARBA" id="ARBA00048628"/>
    </source>
</evidence>
<protein>
    <recommendedName>
        <fullName evidence="12">Methylenetetrahydrofolate reductase</fullName>
        <ecNumber evidence="12">1.5.1.54</ecNumber>
    </recommendedName>
</protein>
<dbReference type="GO" id="GO:0071949">
    <property type="term" value="F:FAD binding"/>
    <property type="evidence" value="ECO:0007669"/>
    <property type="project" value="TreeGrafter"/>
</dbReference>
<name>A0A0G3EKA6_9BACT</name>
<dbReference type="PANTHER" id="PTHR45754">
    <property type="entry name" value="METHYLENETETRAHYDROFOLATE REDUCTASE"/>
    <property type="match status" value="1"/>
</dbReference>
<comment type="pathway">
    <text evidence="2 12">One-carbon metabolism; tetrahydrofolate interconversion.</text>
</comment>
<evidence type="ECO:0000256" key="8">
    <source>
        <dbReference type="ARBA" id="ARBA00023027"/>
    </source>
</evidence>
<evidence type="ECO:0000256" key="7">
    <source>
        <dbReference type="ARBA" id="ARBA00023002"/>
    </source>
</evidence>
<evidence type="ECO:0000256" key="2">
    <source>
        <dbReference type="ARBA" id="ARBA00004777"/>
    </source>
</evidence>
<dbReference type="CDD" id="cd00537">
    <property type="entry name" value="MTHFR"/>
    <property type="match status" value="1"/>
</dbReference>
<dbReference type="GO" id="GO:0005829">
    <property type="term" value="C:cytosol"/>
    <property type="evidence" value="ECO:0007669"/>
    <property type="project" value="InterPro"/>
</dbReference>
<gene>
    <name evidence="13" type="primary">metF</name>
    <name evidence="13" type="ORF">L21SP4_02016</name>
</gene>
<reference evidence="13 14" key="2">
    <citation type="journal article" date="2016" name="ISME J.">
        <title>Characterization of the first cultured representative of Verrucomicrobia subdivision 5 indicates the proposal of a novel phylum.</title>
        <authorList>
            <person name="Spring S."/>
            <person name="Bunk B."/>
            <person name="Sproer C."/>
            <person name="Schumann P."/>
            <person name="Rohde M."/>
            <person name="Tindall B.J."/>
            <person name="Klenk H.P."/>
        </authorList>
    </citation>
    <scope>NUCLEOTIDE SEQUENCE [LARGE SCALE GENOMIC DNA]</scope>
    <source>
        <strain evidence="13 14">L21-Fru-AB</strain>
    </source>
</reference>
<keyword evidence="4" id="KW-0028">Amino-acid biosynthesis</keyword>
<comment type="catalytic activity">
    <reaction evidence="11">
        <text>(6S)-5-methyl-5,6,7,8-tetrahydrofolate + NAD(+) = (6R)-5,10-methylene-5,6,7,8-tetrahydrofolate + NADH + H(+)</text>
        <dbReference type="Rhea" id="RHEA:19821"/>
        <dbReference type="ChEBI" id="CHEBI:15378"/>
        <dbReference type="ChEBI" id="CHEBI:15636"/>
        <dbReference type="ChEBI" id="CHEBI:18608"/>
        <dbReference type="ChEBI" id="CHEBI:57540"/>
        <dbReference type="ChEBI" id="CHEBI:57945"/>
        <dbReference type="EC" id="1.5.1.54"/>
    </reaction>
    <physiologicalReaction direction="right-to-left" evidence="11">
        <dbReference type="Rhea" id="RHEA:19823"/>
    </physiologicalReaction>
</comment>
<comment type="similarity">
    <text evidence="3 12">Belongs to the methylenetetrahydrofolate reductase family.</text>
</comment>
<dbReference type="GO" id="GO:0106312">
    <property type="term" value="F:methylenetetrahydrofolate reductase (NADH) activity"/>
    <property type="evidence" value="ECO:0007669"/>
    <property type="project" value="UniProtKB-EC"/>
</dbReference>
<evidence type="ECO:0000256" key="5">
    <source>
        <dbReference type="ARBA" id="ARBA00022630"/>
    </source>
</evidence>
<comment type="cofactor">
    <cofactor evidence="1 12">
        <name>FAD</name>
        <dbReference type="ChEBI" id="CHEBI:57692"/>
    </cofactor>
</comment>
<dbReference type="Pfam" id="PF02219">
    <property type="entry name" value="MTHFR"/>
    <property type="match status" value="1"/>
</dbReference>
<keyword evidence="7 12" id="KW-0560">Oxidoreductase</keyword>
<evidence type="ECO:0000256" key="10">
    <source>
        <dbReference type="ARBA" id="ARBA00034478"/>
    </source>
</evidence>
<sequence>MLIRDILDETSTAISFEFFPPKTERGWDNLFLNISSLVPLHPAYVSVTYGAGGSTRSHTHELVTRLQHDTDLTVLAHLTCVGSTRDEIAEILDNYAANGVQNILALRGDAPNDADEPVVTPENGFDHASDLVSFIKERHPEMSVGVAGFVEGHPETPNRLREIEHLKEKVECGADFIITQLFFENRDFYDFSERCSLAGIDVPIIAGIMPITSHKNLEKMAELAAGSRVPAPLLRSLQWAEGGEYVRNVGIHWATEQIRDLLHQGVAGIHLYTLNNSYASANICESLGLRSYERVTA</sequence>
<evidence type="ECO:0000256" key="1">
    <source>
        <dbReference type="ARBA" id="ARBA00001974"/>
    </source>
</evidence>
<evidence type="ECO:0000256" key="12">
    <source>
        <dbReference type="RuleBase" id="RU003862"/>
    </source>
</evidence>
<evidence type="ECO:0000256" key="9">
    <source>
        <dbReference type="ARBA" id="ARBA00023167"/>
    </source>
</evidence>
<evidence type="ECO:0000256" key="3">
    <source>
        <dbReference type="ARBA" id="ARBA00006743"/>
    </source>
</evidence>
<dbReference type="GO" id="GO:0009086">
    <property type="term" value="P:methionine biosynthetic process"/>
    <property type="evidence" value="ECO:0007669"/>
    <property type="project" value="UniProtKB-KW"/>
</dbReference>
<dbReference type="EC" id="1.5.1.54" evidence="12"/>
<keyword evidence="14" id="KW-1185">Reference proteome</keyword>
<dbReference type="RefSeq" id="WP_052882502.1">
    <property type="nucleotide sequence ID" value="NZ_CP010904.1"/>
</dbReference>
<organism evidence="13 14">
    <name type="scientific">Kiritimatiella glycovorans</name>
    <dbReference type="NCBI Taxonomy" id="1307763"/>
    <lineage>
        <taxon>Bacteria</taxon>
        <taxon>Pseudomonadati</taxon>
        <taxon>Kiritimatiellota</taxon>
        <taxon>Kiritimatiellia</taxon>
        <taxon>Kiritimatiellales</taxon>
        <taxon>Kiritimatiellaceae</taxon>
        <taxon>Kiritimatiella</taxon>
    </lineage>
</organism>
<dbReference type="Proteomes" id="UP000035268">
    <property type="component" value="Chromosome"/>
</dbReference>
<dbReference type="KEGG" id="vbl:L21SP4_02016"/>